<evidence type="ECO:0000256" key="13">
    <source>
        <dbReference type="ARBA" id="ARBA00023052"/>
    </source>
</evidence>
<keyword evidence="12" id="KW-0460">Magnesium</keyword>
<dbReference type="Pfam" id="PF02780">
    <property type="entry name" value="Transketolase_C"/>
    <property type="match status" value="1"/>
</dbReference>
<dbReference type="GO" id="GO:0030976">
    <property type="term" value="F:thiamine pyrophosphate binding"/>
    <property type="evidence" value="ECO:0007669"/>
    <property type="project" value="TreeGrafter"/>
</dbReference>
<dbReference type="GeneID" id="111254163"/>
<comment type="cofactor">
    <cofactor evidence="4">
        <name>Mg(2+)</name>
        <dbReference type="ChEBI" id="CHEBI:18420"/>
    </cofactor>
</comment>
<dbReference type="AlphaFoldDB" id="A0A7M7MEG8"/>
<evidence type="ECO:0000256" key="9">
    <source>
        <dbReference type="ARBA" id="ARBA00022679"/>
    </source>
</evidence>
<protein>
    <recommendedName>
        <fullName evidence="8">transketolase</fullName>
        <ecNumber evidence="8">2.2.1.1</ecNumber>
    </recommendedName>
</protein>
<dbReference type="InterPro" id="IPR051424">
    <property type="entry name" value="Transketolase-like"/>
</dbReference>
<keyword evidence="13" id="KW-0786">Thiamine pyrophosphate</keyword>
<comment type="subunit">
    <text evidence="7">Homodimer.</text>
</comment>
<evidence type="ECO:0000256" key="10">
    <source>
        <dbReference type="ARBA" id="ARBA00022723"/>
    </source>
</evidence>
<dbReference type="GO" id="GO:0005737">
    <property type="term" value="C:cytoplasm"/>
    <property type="evidence" value="ECO:0007669"/>
    <property type="project" value="UniProtKB-ARBA"/>
</dbReference>
<organism evidence="15 16">
    <name type="scientific">Varroa destructor</name>
    <name type="common">Honeybee mite</name>
    <dbReference type="NCBI Taxonomy" id="109461"/>
    <lineage>
        <taxon>Eukaryota</taxon>
        <taxon>Metazoa</taxon>
        <taxon>Ecdysozoa</taxon>
        <taxon>Arthropoda</taxon>
        <taxon>Chelicerata</taxon>
        <taxon>Arachnida</taxon>
        <taxon>Acari</taxon>
        <taxon>Parasitiformes</taxon>
        <taxon>Mesostigmata</taxon>
        <taxon>Gamasina</taxon>
        <taxon>Dermanyssoidea</taxon>
        <taxon>Varroidae</taxon>
        <taxon>Varroa</taxon>
    </lineage>
</organism>
<evidence type="ECO:0000256" key="6">
    <source>
        <dbReference type="ARBA" id="ARBA00007131"/>
    </source>
</evidence>
<evidence type="ECO:0000256" key="1">
    <source>
        <dbReference type="ARBA" id="ARBA00001913"/>
    </source>
</evidence>
<dbReference type="InterPro" id="IPR005475">
    <property type="entry name" value="Transketolase-like_Pyr-bd"/>
</dbReference>
<reference evidence="15" key="1">
    <citation type="submission" date="2021-01" db="UniProtKB">
        <authorList>
            <consortium name="EnsemblMetazoa"/>
        </authorList>
    </citation>
    <scope>IDENTIFICATION</scope>
</reference>
<evidence type="ECO:0000259" key="14">
    <source>
        <dbReference type="SMART" id="SM00861"/>
    </source>
</evidence>
<dbReference type="InterPro" id="IPR029061">
    <property type="entry name" value="THDP-binding"/>
</dbReference>
<accession>A0A7M7MEG8</accession>
<dbReference type="InterPro" id="IPR033248">
    <property type="entry name" value="Transketolase_C"/>
</dbReference>
<dbReference type="SUPFAM" id="SSF52518">
    <property type="entry name" value="Thiamin diphosphate-binding fold (THDP-binding)"/>
    <property type="match status" value="2"/>
</dbReference>
<sequence length="614" mass="66171">MVDVQLLQDVANRLRVLSIQSTNAANSGHPTTCTSMAEVLSVLFFDEMHQSLAEPRCPSSDRLVLSKGHAAPILYAAWAVAGLFPEEKLMDLRKYDSDLEGHPTPRLNIIDVATGSLGQGLSCAAGMAYTAKHFDKMDYRVYCILGDGEAAEGAVWEAMNFCQHYKLDNLVAIFDVNRLGQSGPTCLQHQTDIYKARCEAFGFHTIVADGHCVKAIQAAFAEAKATKGKPTALVLKTFKGSGIEGIEDKENWHGKPIGDKAESAIKVIESKMKNTRPTNVPMKAPKPVTTEALGLIKLNEPPAYSIGEKIATRMAYGTALEKLGANNNRVIALDADMKNSTFSEKFKKAYPDRFVECFIAEQNLIGVAIGCGTRQRTVPFVSTFGAFFTRAFDQIRMGAISQANIKCAGSHCGVSIGEDGPSQMALEDIAMFRSIPNSLVFYPSDATSTERACELAANYNGIVFIRTTRPVTAVIYDASETFKPGQSKLVRKSSSDKVLVIGGGVTLHEALAAAELLSADGVNIRVMDIFSIKPIDKQGILENAAQCGNKVIVVEDHYEEGGIGEAVSHVLAEAGGVTFRHLCVRGVPRSGAPAVLLDAFGISAKTIIRSVRDL</sequence>
<feature type="domain" description="Transketolase-like pyrimidine-binding" evidence="14">
    <location>
        <begin position="310"/>
        <end position="474"/>
    </location>
</feature>
<dbReference type="EC" id="2.2.1.1" evidence="8"/>
<dbReference type="PANTHER" id="PTHR43195">
    <property type="entry name" value="TRANSKETOLASE"/>
    <property type="match status" value="1"/>
</dbReference>
<dbReference type="OMA" id="ADYMRGS"/>
<keyword evidence="10" id="KW-0479">Metal-binding</keyword>
<dbReference type="GO" id="GO:0046872">
    <property type="term" value="F:metal ion binding"/>
    <property type="evidence" value="ECO:0007669"/>
    <property type="project" value="UniProtKB-KW"/>
</dbReference>
<comment type="cofactor">
    <cofactor evidence="1">
        <name>Ca(2+)</name>
        <dbReference type="ChEBI" id="CHEBI:29108"/>
    </cofactor>
</comment>
<dbReference type="Pfam" id="PF00456">
    <property type="entry name" value="Transketolase_N"/>
    <property type="match status" value="1"/>
</dbReference>
<dbReference type="FunFam" id="3.40.50.970:FF:000033">
    <property type="entry name" value="Transketolase isoform 1"/>
    <property type="match status" value="1"/>
</dbReference>
<evidence type="ECO:0000313" key="16">
    <source>
        <dbReference type="Proteomes" id="UP000594260"/>
    </source>
</evidence>
<keyword evidence="9" id="KW-0808">Transferase</keyword>
<dbReference type="EnsemblMetazoa" id="XM_022814728">
    <property type="protein sequence ID" value="XP_022670463"/>
    <property type="gene ID" value="LOC111254163"/>
</dbReference>
<dbReference type="InterPro" id="IPR020826">
    <property type="entry name" value="Transketolase_BS"/>
</dbReference>
<dbReference type="SUPFAM" id="SSF52922">
    <property type="entry name" value="TK C-terminal domain-like"/>
    <property type="match status" value="1"/>
</dbReference>
<dbReference type="InterPro" id="IPR005474">
    <property type="entry name" value="Transketolase_N"/>
</dbReference>
<comment type="cofactor">
    <cofactor evidence="3">
        <name>Co(2+)</name>
        <dbReference type="ChEBI" id="CHEBI:48828"/>
    </cofactor>
</comment>
<dbReference type="OrthoDB" id="10267175at2759"/>
<proteinExistence type="inferred from homology"/>
<dbReference type="NCBIfam" id="NF004559">
    <property type="entry name" value="PRK05899.2-5"/>
    <property type="match status" value="1"/>
</dbReference>
<dbReference type="KEGG" id="vde:111254163"/>
<dbReference type="Pfam" id="PF02779">
    <property type="entry name" value="Transket_pyr"/>
    <property type="match status" value="1"/>
</dbReference>
<dbReference type="InterPro" id="IPR009014">
    <property type="entry name" value="Transketo_C/PFOR_II"/>
</dbReference>
<dbReference type="PROSITE" id="PS00802">
    <property type="entry name" value="TRANSKETOLASE_2"/>
    <property type="match status" value="1"/>
</dbReference>
<dbReference type="Gene3D" id="3.40.50.970">
    <property type="match status" value="2"/>
</dbReference>
<keyword evidence="16" id="KW-1185">Reference proteome</keyword>
<dbReference type="SMART" id="SM00861">
    <property type="entry name" value="Transket_pyr"/>
    <property type="match status" value="1"/>
</dbReference>
<evidence type="ECO:0000256" key="5">
    <source>
        <dbReference type="ARBA" id="ARBA00001964"/>
    </source>
</evidence>
<dbReference type="InParanoid" id="A0A7M7MEG8"/>
<evidence type="ECO:0000256" key="11">
    <source>
        <dbReference type="ARBA" id="ARBA00022837"/>
    </source>
</evidence>
<comment type="cofactor">
    <cofactor evidence="2">
        <name>Mn(2+)</name>
        <dbReference type="ChEBI" id="CHEBI:29035"/>
    </cofactor>
</comment>
<dbReference type="GO" id="GO:0004802">
    <property type="term" value="F:transketolase activity"/>
    <property type="evidence" value="ECO:0007669"/>
    <property type="project" value="UniProtKB-EC"/>
</dbReference>
<dbReference type="FunFam" id="3.40.50.970:FF:000129">
    <property type="entry name" value="Transketolase"/>
    <property type="match status" value="1"/>
</dbReference>
<keyword evidence="11" id="KW-0106">Calcium</keyword>
<evidence type="ECO:0000256" key="12">
    <source>
        <dbReference type="ARBA" id="ARBA00022842"/>
    </source>
</evidence>
<dbReference type="Gene3D" id="3.40.50.920">
    <property type="match status" value="1"/>
</dbReference>
<evidence type="ECO:0000256" key="7">
    <source>
        <dbReference type="ARBA" id="ARBA00011738"/>
    </source>
</evidence>
<comment type="similarity">
    <text evidence="6">Belongs to the transketolase family.</text>
</comment>
<evidence type="ECO:0000256" key="2">
    <source>
        <dbReference type="ARBA" id="ARBA00001936"/>
    </source>
</evidence>
<evidence type="ECO:0000256" key="8">
    <source>
        <dbReference type="ARBA" id="ARBA00013152"/>
    </source>
</evidence>
<name>A0A7M7MEG8_VARDE</name>
<dbReference type="RefSeq" id="XP_022670463.1">
    <property type="nucleotide sequence ID" value="XM_022814728.1"/>
</dbReference>
<dbReference type="PANTHER" id="PTHR43195:SF1">
    <property type="entry name" value="FI06132P-RELATED"/>
    <property type="match status" value="1"/>
</dbReference>
<dbReference type="CDD" id="cd07033">
    <property type="entry name" value="TPP_PYR_DXS_TK_like"/>
    <property type="match status" value="1"/>
</dbReference>
<comment type="cofactor">
    <cofactor evidence="5">
        <name>thiamine diphosphate</name>
        <dbReference type="ChEBI" id="CHEBI:58937"/>
    </cofactor>
</comment>
<evidence type="ECO:0000256" key="3">
    <source>
        <dbReference type="ARBA" id="ARBA00001941"/>
    </source>
</evidence>
<evidence type="ECO:0000256" key="4">
    <source>
        <dbReference type="ARBA" id="ARBA00001946"/>
    </source>
</evidence>
<evidence type="ECO:0000313" key="15">
    <source>
        <dbReference type="EnsemblMetazoa" id="XP_022670463"/>
    </source>
</evidence>
<dbReference type="Proteomes" id="UP000594260">
    <property type="component" value="Unplaced"/>
</dbReference>
<dbReference type="FunCoup" id="A0A7M7MEG8">
    <property type="interactions" value="493"/>
</dbReference>
<dbReference type="CDD" id="cd02012">
    <property type="entry name" value="TPP_TK"/>
    <property type="match status" value="1"/>
</dbReference>